<dbReference type="PANTHER" id="PTHR39087:SF2">
    <property type="entry name" value="UPF0104 MEMBRANE PROTEIN MJ1595"/>
    <property type="match status" value="1"/>
</dbReference>
<evidence type="ECO:0000256" key="1">
    <source>
        <dbReference type="ARBA" id="ARBA00004651"/>
    </source>
</evidence>
<keyword evidence="4 6" id="KW-1133">Transmembrane helix</keyword>
<evidence type="ECO:0000256" key="5">
    <source>
        <dbReference type="ARBA" id="ARBA00023136"/>
    </source>
</evidence>
<feature type="transmembrane region" description="Helical" evidence="6">
    <location>
        <begin position="150"/>
        <end position="171"/>
    </location>
</feature>
<dbReference type="GO" id="GO:0005886">
    <property type="term" value="C:plasma membrane"/>
    <property type="evidence" value="ECO:0007669"/>
    <property type="project" value="UniProtKB-SubCell"/>
</dbReference>
<dbReference type="EMBL" id="UOEU01000719">
    <property type="protein sequence ID" value="VAW38803.1"/>
    <property type="molecule type" value="Genomic_DNA"/>
</dbReference>
<comment type="subcellular location">
    <subcellularLocation>
        <location evidence="1">Cell membrane</location>
        <topology evidence="1">Multi-pass membrane protein</topology>
    </subcellularLocation>
</comment>
<sequence length="336" mass="37950">MKRIPVLIGVAVSAVFLWLALRGLNLSDVWRDLQGANYYWLLPGVGVYFVAVWVRTWRWDYMLRPLKHIPVRRLFPVVVIGYMGNNIYPFRAGEVLRSYVLRQREDVPMSASLATVIVERVFDGLVMLVFVFIALPFTPIPGDDGSIRNIVMTASVLFFVAMLIFFALAAMPDRFFSLAEWLADKLLPLKVKRPLLDFLKRFLTGLESLRSFKNVLMIFFTSVIIWLLETVKYWFVMHAFSFEVSFFALMLMNGIVNLATTLPSAPGYVGTFDGPGIAVLTLYGIQQGLATAYTFVLHAALWLPITLLGAFYMVQQGLGWGDFSQAMAVAEQEVSA</sequence>
<organism evidence="7">
    <name type="scientific">hydrothermal vent metagenome</name>
    <dbReference type="NCBI Taxonomy" id="652676"/>
    <lineage>
        <taxon>unclassified sequences</taxon>
        <taxon>metagenomes</taxon>
        <taxon>ecological metagenomes</taxon>
    </lineage>
</organism>
<name>A0A3B0VEP4_9ZZZZ</name>
<evidence type="ECO:0008006" key="8">
    <source>
        <dbReference type="Google" id="ProtNLM"/>
    </source>
</evidence>
<keyword evidence="3 6" id="KW-0812">Transmembrane</keyword>
<accession>A0A3B0VEP4</accession>
<feature type="transmembrane region" description="Helical" evidence="6">
    <location>
        <begin position="38"/>
        <end position="54"/>
    </location>
</feature>
<reference evidence="7" key="1">
    <citation type="submission" date="2018-06" db="EMBL/GenBank/DDBJ databases">
        <authorList>
            <person name="Zhirakovskaya E."/>
        </authorList>
    </citation>
    <scope>NUCLEOTIDE SEQUENCE</scope>
</reference>
<proteinExistence type="predicted"/>
<gene>
    <name evidence="7" type="ORF">MNBD_CHLOROFLEXI01-4676</name>
</gene>
<dbReference type="Pfam" id="PF03706">
    <property type="entry name" value="LPG_synthase_TM"/>
    <property type="match status" value="1"/>
</dbReference>
<dbReference type="AlphaFoldDB" id="A0A3B0VEP4"/>
<feature type="transmembrane region" description="Helical" evidence="6">
    <location>
        <begin position="292"/>
        <end position="314"/>
    </location>
</feature>
<dbReference type="PANTHER" id="PTHR39087">
    <property type="entry name" value="UPF0104 MEMBRANE PROTEIN MJ1595"/>
    <property type="match status" value="1"/>
</dbReference>
<evidence type="ECO:0000256" key="2">
    <source>
        <dbReference type="ARBA" id="ARBA00022475"/>
    </source>
</evidence>
<feature type="transmembrane region" description="Helical" evidence="6">
    <location>
        <begin position="240"/>
        <end position="259"/>
    </location>
</feature>
<evidence type="ECO:0000256" key="6">
    <source>
        <dbReference type="SAM" id="Phobius"/>
    </source>
</evidence>
<evidence type="ECO:0000256" key="3">
    <source>
        <dbReference type="ARBA" id="ARBA00022692"/>
    </source>
</evidence>
<keyword evidence="5 6" id="KW-0472">Membrane</keyword>
<evidence type="ECO:0000256" key="4">
    <source>
        <dbReference type="ARBA" id="ARBA00022989"/>
    </source>
</evidence>
<dbReference type="NCBIfam" id="TIGR00374">
    <property type="entry name" value="flippase-like domain"/>
    <property type="match status" value="1"/>
</dbReference>
<feature type="transmembrane region" description="Helical" evidence="6">
    <location>
        <begin position="111"/>
        <end position="138"/>
    </location>
</feature>
<evidence type="ECO:0000313" key="7">
    <source>
        <dbReference type="EMBL" id="VAW38803.1"/>
    </source>
</evidence>
<dbReference type="InterPro" id="IPR022791">
    <property type="entry name" value="L-PG_synthase/AglD"/>
</dbReference>
<protein>
    <recommendedName>
        <fullName evidence="8">Dolichol-P-glucose synthetase</fullName>
    </recommendedName>
</protein>
<feature type="transmembrane region" description="Helical" evidence="6">
    <location>
        <begin position="211"/>
        <end position="228"/>
    </location>
</feature>
<keyword evidence="2" id="KW-1003">Cell membrane</keyword>